<feature type="non-terminal residue" evidence="1">
    <location>
        <position position="241"/>
    </location>
</feature>
<gene>
    <name evidence="1" type="primary">BI-1</name>
    <name evidence="1" type="ORF">IWW38_005889</name>
</gene>
<name>A0ACC1LU76_9FUNG</name>
<proteinExistence type="predicted"/>
<dbReference type="EMBL" id="JANBVB010003044">
    <property type="protein sequence ID" value="KAJ2880809.1"/>
    <property type="molecule type" value="Genomic_DNA"/>
</dbReference>
<sequence length="241" mass="26444">MSAWNFTFAGLDAESVFNAFSETAHLKPQVQRQLQVIYLTLLSTVAYCLAGYYTSYLFPVIGDKYFLLPVLGVVATTLALCFLKATPGNLSERRTLLWAHGWLTGIVLEAALGPLVHSGDGDMVCMAVVLATVLFASFSVATMVSSRQQTIYVIGAASTALTVLLGLQLVAWLYPTSMSLFGVNMIVGVAVSCFYVVFHTHEVLEKARRGERLDPVVHALLFFSDFVKLFLKMIELLKSND</sequence>
<evidence type="ECO:0000313" key="1">
    <source>
        <dbReference type="EMBL" id="KAJ2880809.1"/>
    </source>
</evidence>
<comment type="caution">
    <text evidence="1">The sequence shown here is derived from an EMBL/GenBank/DDBJ whole genome shotgun (WGS) entry which is preliminary data.</text>
</comment>
<reference evidence="1" key="1">
    <citation type="submission" date="2022-07" db="EMBL/GenBank/DDBJ databases">
        <title>Phylogenomic reconstructions and comparative analyses of Kickxellomycotina fungi.</title>
        <authorList>
            <person name="Reynolds N.K."/>
            <person name="Stajich J.E."/>
            <person name="Barry K."/>
            <person name="Grigoriev I.V."/>
            <person name="Crous P."/>
            <person name="Smith M.E."/>
        </authorList>
    </citation>
    <scope>NUCLEOTIDE SEQUENCE</scope>
    <source>
        <strain evidence="1">CBS 190363</strain>
    </source>
</reference>
<keyword evidence="2" id="KW-1185">Reference proteome</keyword>
<protein>
    <submittedName>
        <fullName evidence="1">Inhibitor of apoptosis-promoting Bax1-related protein</fullName>
    </submittedName>
</protein>
<accession>A0ACC1LU76</accession>
<organism evidence="1 2">
    <name type="scientific">Coemansia aciculifera</name>
    <dbReference type="NCBI Taxonomy" id="417176"/>
    <lineage>
        <taxon>Eukaryota</taxon>
        <taxon>Fungi</taxon>
        <taxon>Fungi incertae sedis</taxon>
        <taxon>Zoopagomycota</taxon>
        <taxon>Kickxellomycotina</taxon>
        <taxon>Kickxellomycetes</taxon>
        <taxon>Kickxellales</taxon>
        <taxon>Kickxellaceae</taxon>
        <taxon>Coemansia</taxon>
    </lineage>
</organism>
<evidence type="ECO:0000313" key="2">
    <source>
        <dbReference type="Proteomes" id="UP001139981"/>
    </source>
</evidence>
<dbReference type="Proteomes" id="UP001139981">
    <property type="component" value="Unassembled WGS sequence"/>
</dbReference>